<proteinExistence type="predicted"/>
<dbReference type="Proteomes" id="UP000466442">
    <property type="component" value="Linkage Group LG9"/>
</dbReference>
<dbReference type="EMBL" id="WIXP02000009">
    <property type="protein sequence ID" value="KAF6204993.1"/>
    <property type="molecule type" value="Genomic_DNA"/>
</dbReference>
<feature type="transmembrane region" description="Helical" evidence="1">
    <location>
        <begin position="786"/>
        <end position="807"/>
    </location>
</feature>
<keyword evidence="1" id="KW-0812">Transmembrane</keyword>
<evidence type="ECO:0000313" key="3">
    <source>
        <dbReference type="Proteomes" id="UP000466442"/>
    </source>
</evidence>
<feature type="transmembrane region" description="Helical" evidence="1">
    <location>
        <begin position="718"/>
        <end position="741"/>
    </location>
</feature>
<comment type="caution">
    <text evidence="2">The sequence shown here is derived from an EMBL/GenBank/DDBJ whole genome shotgun (WGS) entry which is preliminary data.</text>
</comment>
<feature type="transmembrane region" description="Helical" evidence="1">
    <location>
        <begin position="673"/>
        <end position="698"/>
    </location>
</feature>
<protein>
    <submittedName>
        <fullName evidence="2">Uncharacterized protein</fullName>
    </submittedName>
</protein>
<feature type="transmembrane region" description="Helical" evidence="1">
    <location>
        <begin position="433"/>
        <end position="448"/>
    </location>
</feature>
<gene>
    <name evidence="2" type="ORF">GE061_019160</name>
</gene>
<organism evidence="2 3">
    <name type="scientific">Apolygus lucorum</name>
    <name type="common">Small green plant bug</name>
    <name type="synonym">Lygocoris lucorum</name>
    <dbReference type="NCBI Taxonomy" id="248454"/>
    <lineage>
        <taxon>Eukaryota</taxon>
        <taxon>Metazoa</taxon>
        <taxon>Ecdysozoa</taxon>
        <taxon>Arthropoda</taxon>
        <taxon>Hexapoda</taxon>
        <taxon>Insecta</taxon>
        <taxon>Pterygota</taxon>
        <taxon>Neoptera</taxon>
        <taxon>Paraneoptera</taxon>
        <taxon>Hemiptera</taxon>
        <taxon>Heteroptera</taxon>
        <taxon>Panheteroptera</taxon>
        <taxon>Cimicomorpha</taxon>
        <taxon>Miridae</taxon>
        <taxon>Mirini</taxon>
        <taxon>Apolygus</taxon>
    </lineage>
</organism>
<evidence type="ECO:0000256" key="1">
    <source>
        <dbReference type="SAM" id="Phobius"/>
    </source>
</evidence>
<feature type="transmembrane region" description="Helical" evidence="1">
    <location>
        <begin position="572"/>
        <end position="591"/>
    </location>
</feature>
<keyword evidence="1" id="KW-0472">Membrane</keyword>
<keyword evidence="1" id="KW-1133">Transmembrane helix</keyword>
<accession>A0A8S9X7Q5</accession>
<name>A0A8S9X7Q5_APOLU</name>
<feature type="transmembrane region" description="Helical" evidence="1">
    <location>
        <begin position="517"/>
        <end position="533"/>
    </location>
</feature>
<evidence type="ECO:0000313" key="2">
    <source>
        <dbReference type="EMBL" id="KAF6204993.1"/>
    </source>
</evidence>
<feature type="transmembrane region" description="Helical" evidence="1">
    <location>
        <begin position="367"/>
        <end position="388"/>
    </location>
</feature>
<keyword evidence="3" id="KW-1185">Reference proteome</keyword>
<feature type="transmembrane region" description="Helical" evidence="1">
    <location>
        <begin position="597"/>
        <end position="616"/>
    </location>
</feature>
<sequence length="832" mass="94708">MDVNVYEREVRRCPHLMSKHCPKKLIVFVVEGLQADDLNETWKSDGGLGRLFQNHIHKVVDTPASMRIRPHRENESVFGDRRIFYVGPELESEHLPTYQWQKSIITFPHLISSRNISKHDIFTNDSDNVPKTDDFTFDSDDTSESEFFSNFSLHTFDPTYNFGINHSVNLSKPDIGNYTPFTSDDQIMENLLTEIRESVSMTPFNHIVVLFPQDESESRNNSIRSFVDIVDTLMNCRELQDENYVYVLSSTLQILSHNTSYPDPRNDSTLVVWSKKCPLPPVNTTLDYFRAFEWLSYLVSKADPSYYIQEEKLSDAFPNFMIEGNLLDVFKYGQSGKTPAKARLNSLEALNVMLSSMNFMEIEFEPVAVVGTMLLIIPWVFLLCIKAWKSVVPAINSQEPTIEIAPHFLDTTCFAILAIVWILGNYWNWELRNFLFYFVSVILFRLFCEELTSLKYSVENRSVTDKLKIAFQILLFCGIVESLFWATTCGRFLYILFISVVSAKIFQGAFSTSNFKIILSLSASALFVGLIYLCPVASLPYYVTVNITICVWMLGGFFAIKYLMDDSTHDRFLMFLCLIEFSMASIFANLYVFQSDVSLAIILSFFLLLSATLPLLGGNDAKCRLLALSVATASFFLFFSSQGEGLLLLALFISCFCSFLMDKASSNVRTGGFNYFCIFPVLFYTVVIVTACEMIVPIACSSLFQSSVLTEIGVTYDFMTFGLVYIVKLCFLLTLFGGTALSSCRKTMEAPCFFFVIAILNLVSFRTFLHMTLLPGRLYTIGVARMFIKHVLMQTLATALFFLYPFIQLMTKGSFFTLCQTVRNVGLDPIKQ</sequence>
<dbReference type="OrthoDB" id="6647164at2759"/>
<feature type="transmembrane region" description="Helical" evidence="1">
    <location>
        <begin position="408"/>
        <end position="427"/>
    </location>
</feature>
<feature type="transmembrane region" description="Helical" evidence="1">
    <location>
        <begin position="539"/>
        <end position="560"/>
    </location>
</feature>
<feature type="transmembrane region" description="Helical" evidence="1">
    <location>
        <begin position="753"/>
        <end position="774"/>
    </location>
</feature>
<reference evidence="2" key="1">
    <citation type="journal article" date="2021" name="Mol. Ecol. Resour.">
        <title>Apolygus lucorum genome provides insights into omnivorousness and mesophyll feeding.</title>
        <authorList>
            <person name="Liu Y."/>
            <person name="Liu H."/>
            <person name="Wang H."/>
            <person name="Huang T."/>
            <person name="Liu B."/>
            <person name="Yang B."/>
            <person name="Yin L."/>
            <person name="Li B."/>
            <person name="Zhang Y."/>
            <person name="Zhang S."/>
            <person name="Jiang F."/>
            <person name="Zhang X."/>
            <person name="Ren Y."/>
            <person name="Wang B."/>
            <person name="Wang S."/>
            <person name="Lu Y."/>
            <person name="Wu K."/>
            <person name="Fan W."/>
            <person name="Wang G."/>
        </authorList>
    </citation>
    <scope>NUCLEOTIDE SEQUENCE</scope>
    <source>
        <strain evidence="2">12Hb</strain>
    </source>
</reference>
<feature type="transmembrane region" description="Helical" evidence="1">
    <location>
        <begin position="469"/>
        <end position="486"/>
    </location>
</feature>
<dbReference type="AlphaFoldDB" id="A0A8S9X7Q5"/>